<dbReference type="CDD" id="cd00009">
    <property type="entry name" value="AAA"/>
    <property type="match status" value="3"/>
</dbReference>
<keyword evidence="13" id="KW-1185">Reference proteome</keyword>
<dbReference type="KEGG" id="ccp:CHC_T00008871001"/>
<feature type="compositionally biased region" description="Basic and acidic residues" evidence="10">
    <location>
        <begin position="4401"/>
        <end position="4423"/>
    </location>
</feature>
<feature type="region of interest" description="Disordered" evidence="10">
    <location>
        <begin position="4340"/>
        <end position="4799"/>
    </location>
</feature>
<feature type="compositionally biased region" description="Acidic residues" evidence="10">
    <location>
        <begin position="4569"/>
        <end position="4579"/>
    </location>
</feature>
<feature type="compositionally biased region" description="Basic and acidic residues" evidence="10">
    <location>
        <begin position="4813"/>
        <end position="4825"/>
    </location>
</feature>
<sequence>MPGEDVTMTEALPPTEASGLSARLLQAFTILQQTTESHIPNTISAMDVLSAFIVPNLNPLAIYRAACCLRECDLREIVQVMVFSGPTALLPALRLLNIMRGLPGNWELAMQLLDEHAEMQNIERNGIRAMTLLAFLGGKKACDLCDWSIVIREALENGHEEASLALHMIMEKKWTGTIETVYRIENWEGEQKYSDSPSFWREMQWATYSREFCCNASFCDRPFVAQSPQESSQTKPSLRSYLEQPPREFGAVSSHYIRIGGVLVRRRSGEVGPGASERLTVNSSPKQKHLELTNHSQRHEFIYTPSLFPVLKTLAGALSYGIPIVLEGSAGCGKTSVISLLGRETTYKKPDNSNKVPSVTFIQMDSGVVPLPEGKGFQWRPGPIGLAIEKGEWLVFENLGQLSARSSSAVPLIITLAQLQPGDTLSAPGRGQPLRVNKGFRCIATRTTSDEEGNVNWEPPGGWEIWDRVAVPSLSHDEKLDLLKEKFPLVKDCVPRVLKCTNIVSEWFRKNRASFSRDTTLREAVRICNRLTDLRLEQGELMTAESALLETIDVLVSWCSEGQEKDMLLNAISAGWSLPSDVAKDLVSQHRPSLSVEDNLFRVGRSSLSVKVENDVMFPKRLTMTSYTLRLMEKIVRCLQVGEHVLLTGEAGSGKTALIQEVAAFLRTKLVVVNLSRQSELGDLMGAFRPVETTAVIPLLAKKFAETFCLTMSRKKNGQFLDALGRASRSIEHHERSVRLMERAAEAIPKSAKNANTFLAERWRTIADELKRSKRRVDFQFSEGVLAQAMRSGAWILLDEINLAPTELLERLVSVLDCGEILLPDAVGSMLARSEGFRLFAAMNPPTDVGKRPLPNVLRARFSEFHCGDMLDKDDVILLALHRFYGLRAPLGNRTSQLSPERRRPVRFSLRTLSRMLDFASGLRRFMRSGEVGVRRSLFEGAILSFATPLPATSRARVCEVAQTCLLKVVSSRYRLEPLSGVVTLPTNMTAHVRFVEGVPLEVSASGDQHSSDLEKSFIISPTVRETLRDVCRALALGTRRLPVVLQGPTAAGKTSLVTYLASMTGNSLIRINNHEHTDLSDYVGGYVATPNGALVFHEGPLSLNRLLDDNREILIPETGEVVKANAGFTVFATQNPPGLYGGRKELSRAFRSRFIEIQVPDLTDEDLLTILQQRCRIPPSFAKKMIAVMRELQLRRRTTSIFSGRDGFVTARDLFRWASRGSRSKEELAVHGFFLLAERSRRTHEREIVRDILLKVIGVDPGVLVHDALYSFHDLKTGRSPSQECLDFSMVATSHTCRMLTLMIHSVANSEPVLLVGSTGGGKTSCCAVISRALGLRFETVNCHQHTEASDIIGSYRPSRSLDSDGPLFEWVDGPLVRAMRQGSIMLIDEINMAEDAVVERLNSVMELERKLLLSEKGAVSPDKQNKDASFVAEEITASSMFRILATMNPGGDYGKKELSPALRNRLTEIWVPAPATIDDFSPIVLAVLSASEAFLQNERMQLCRKALCDFLRWLLAEYSDFQVMLSVRDISTWCQFIAEAFQTIGLDPLLGLVHGARLVFLDGLAVGSTGSEDSSVEVVVWNKLTSLLPPDLRATADAAKFGEGVRRGFLEQKEHATQWKDELSLFTIPRNETAVISQQTPEALGYSFDAPCTARNTARIARAMAVSKRPILLEGPPGCGKSSLVAALARASGFSFIRVNLSDATEMSDLIGSDSPGDVPGVFTFRAGPLLRAVQEGSWVLLDELNLASQSVLEGLNSVLDHRRSLFIPELSREVASHPSFRVFGAQNPACEGGGRRGLPKSFLNRFARVHMEAPTKHDIVSILSAVHPLIGFETTSRIVKTLLDVRQTLESGGHSTDISSFGLRDALRWCDLYCLGVSFHVVVVQGLQRGQARELAEHAYRRTFGFEWDIYPGLPTLVSADQKTLRLGQSMVRRSETFSFTHVEPCGLPIRAGDLGELQALSLCVNAGWPAVLSCEGSTTSSADGIRLVQTLASLYGKTVKVVHGASLSDCDEFMGGYCQKDAVTHYDTIQSISEFQDVSNALMNAIKSIPARGKSIDNQVQVMHNILLELGTFQRSTEEDGLVSFEWRKSEFVDAIEEGEWILIRDADACIPAILDRLNPVLERRPVSVVNSTPANEDGSSVLLVPHPECRIFFVPASQGTTVGSRGLSRALLDRSLKISLNSADVLPEVAEGSPFYFRQSCDSTPCHIDKVSPSYINSPLKRFRSAVRGTADAEISSHGGNPGDRLCNGKQIERLAMVPETHVANLSLDPIHAQIQRELFVLRELENLAHPELEAVCDPLMLIRGCSSYRLSSPLGITVDIPDSSLRSWLLLLAAQGFILASQSQHDLRARYHVLRWSADHSTIPSLRKSYDEVASSAEHFCSANDYGRLGESEETRNERRPPIDPLYAFDMPSTFLSTENRISGASTIFARAVRFRTAIIAIHAFHKSWNLACNNSGQESSGTIFARAKLSFSVNATLSSQEAVTCTIDTICYEMLSIIARVPAKLHDFLAGTKEWSIPEEGRLGALFVSARELCDQMAEPDNDDISELQAYLLDIISTASSIHKSELAKSYGLEPVALMKSWKEVRALQVDSHHGLLLMPRTKTGLQAEAEMLKVFARYKRGAMDFAEVDGFVKGLVSLSAENVEKDEKVITVLQKVSAALSEGGESTTDGPPEFHYWTEAFCLSATSLLREVMTKFYEMVSRPAPLHMSTPLKVSIAKALLCFETTPGYHLGSAVSLQRLQWLSENSADESILLSAWADMGGSVMSSLLAESASLLSVGMLPDPQSRETIVRESGMCRKLFSFVGKTAQHPLWGLLKARGKAVQAFNCITTGSHEMTAKKEHTCSLLLSSLFSSMKYCGLIPAEDIDLLGSAVTTDALGVLLKKARDHMDNCSRPSRSWELWSLHVEALVHVRSILTCKNFVFGGDSQEESKHICSELSQKGTAWTSIGLLRMRSFRLRTECRNRIDPSQLARASVELNLRRSMRARIGVYASSLLRRHCLGGDSPSKSIPIRRLEIQYEEARKTCAESEKRFVFRPEDRTSFSAFLAALDTVNAVITDKLIQSGLRDKLVSAQISEADLRSVEEALEIYQSCATTAENLGITGTLSHFRDLTSELVLGLREVQYGLICAARSRKLQTMIRNEVVWKKIQTFYDVSTFPRSAFHTAMSVTKALQYYKHAGVSLPALTTCAEYLIDGEIRGNFQTNHDISDAMSYMVGIWKTSSVMEEKEKAAKNSLHVLREVGSRFEVSGSEFVDALDFDEDQDFVDTFNPLNEEEEVELLGLTEPVALASDKVQFIDKARSTSKGRLNSEKFWRMHLKVFPGMENRPQDLDDLRSRRVVLQSLVKHLHYLCDDIHLFVEHIPTQWQMFAALEAVQLLDESTSTDPVKAISEGMGTSDFYRDANLSELTYGLKALQGLRNGVSRTQNKFFGESGGHPVLEEISAAIERVTNTCHVLTPLSKMVVGVEGVLRKADEWQRLFATATTTLKDEVRALSHVAVKWRRRERASWKLLMQNRVRAMESRASIWFLYLYDALIQEASLIDQSLKDEACQNIITTVDQFMRSAPSGEFACRLEMLISLAAHILSVGSKGNKLLHTIGLCIRGIGRFYYLNAPAISEELSKEKKLVEAKLAEFSKLTSWEPGLGLGASQKMARVPEKQLEYYRLKEDAQRTKRKLHKLCLEMDSVLRVPVYKYLTQEVTKLGFGTLLKEEAVCGGANPKKGIDHGKSTEQRILTSVAGLVQDMLVSRETRDNVFRGDALSDVWLSDGNPLLSKLPLFETRLNQFGMIMEKSQCSDCDSGMEFCRDARSTIRSRALQLRRSKNPSIQLKKRALVDLLQALRNVGLSPFENRKSESTVKSFQWLSSPDPSESPSFNKISNDLFYDGAQQLRRLRDVSDSRTRNTDITSDEAQKSQAMCTHLFDMACAQRESLNSLTQDVDRLATMSSHLQEIRKDLFDRVGRVWNSAARSHLLRTINKLMKIQIDLKLAHSSVTCALSASPKSDSLRQEQGPLFGDGQFSDTSDSLRQVSTILENGIQILDLVLQADDVAKLERGFKKCSKPPTYASCYERLVGNITDSKVRLDEELLRARALSEQNFAVQTLMPVTTFLHVALEELGKKIELQPGQPTMNPVDLKNGIEKLSVSAIEKVLVGAQNTLAWGKVSIKNEAESKIVTASSFENGKLAGGARQGTLRCAHAEILSHRQSSKIPDLMKILGELLELQEQLEVCMGYDDDLHRVGKRSAMLQGCVGKLVSTYIGTMVLPSLSKMGSVHCHSLALLRTVSSVFIGVCTEGFCRPDETNPESTEGEEMMDKTGAGFGNIEDGDIREAKNVSEDIEDEGQLIGLQSDRREEAEKEPNNTDQEPGFEMTNDFEGDLEDFEPEEDDKTDQNAQDPEKDLSAESGHGEDVIDERLWEQGDDPLGPSNGESSQADANKENQQTELKARSGDEASDKQASASKPSDDGGTSQEKEEEDRKDGEEYQEDGDTPDDEEAGNKNPIQGTGEDANEEKTNGDSEQEGSQSRLPDQLNLKGNEGDADGMEEGGADSMEEQELGSASGNEHEEELTSDQDEQTTGVEEGIQDPLTDSSPLKEQQNEETGIPEAGAQSVEGSDCEMDNLPLDGRDAELDNGMEKGPDMESNTPNVEEQPDKETQEVEQNGATEGSRAGHEEKPSCEDALSLPGRSIGGLEQSNNNPAQFKSEETEKSQQVPASGSGQLAPTDDEFIHGNSQEHGERQHPSTRSEPEPPTMGSVGKSGQDQSQHDMTDDLHASKDSELPDSNPLRVTANDDLISSWNKYLEVADRKREEKLQQEADTNRQDGALEYQEEDESDPDGLVALGAATKEQHQPLPDVAPNDTMEDIDDVKDDKPGELDKKLPSSSNAKSRPPQISMAPAETTNARNIPPRSQQTDEDEHSGSHCDEPTTHPARIAAESSTPDSSRSNGARAQLKDRKETRARMDISDNHDDEQDASKQHTESNVLEEANSLRKNVEELSSEEATSLWRKLVQSTTGGASSLCELLRLVLEPTIASKLGGGYRTGKRLNIRKVIEFVASDFRKDRIWLRRVRPDKRSYDVLLAIDDSESMSESRAGPMALESLALVTSALGKLEIGRLAVASFGAAALMVKDFDEPISISDVRGGQLLQHFCFSQRETNICELLQFMQDTLVGVKGPESVEQIKLVFVISDGRLSAREDIKRRLRHLRDANVLVAFLIIDKSGKDDTSIYDVRRVEYDSSGKIEVMPYMHDFPIEFYAVVQDVQRLPTILADALRQWVEITSTHHLITRASLSVKGFGLPLWQRPHCIPHPYCTYTKRKCVK</sequence>
<dbReference type="GO" id="GO:0005524">
    <property type="term" value="F:ATP binding"/>
    <property type="evidence" value="ECO:0007669"/>
    <property type="project" value="UniProtKB-KW"/>
</dbReference>
<evidence type="ECO:0000256" key="4">
    <source>
        <dbReference type="ARBA" id="ARBA00017143"/>
    </source>
</evidence>
<dbReference type="GO" id="GO:0005730">
    <property type="term" value="C:nucleolus"/>
    <property type="evidence" value="ECO:0007669"/>
    <property type="project" value="UniProtKB-SubCell"/>
</dbReference>
<feature type="compositionally biased region" description="Basic and acidic residues" evidence="10">
    <location>
        <begin position="4922"/>
        <end position="4931"/>
    </location>
</feature>
<dbReference type="SMART" id="SM00382">
    <property type="entry name" value="AAA"/>
    <property type="match status" value="4"/>
</dbReference>
<feature type="compositionally biased region" description="Polar residues" evidence="10">
    <location>
        <begin position="4940"/>
        <end position="4952"/>
    </location>
</feature>
<dbReference type="FunFam" id="3.40.50.300:FF:000142">
    <property type="entry name" value="Midasin"/>
    <property type="match status" value="2"/>
</dbReference>
<dbReference type="PROSITE" id="PS50234">
    <property type="entry name" value="VWFA"/>
    <property type="match status" value="1"/>
</dbReference>
<evidence type="ECO:0000256" key="3">
    <source>
        <dbReference type="ARBA" id="ARBA00007188"/>
    </source>
</evidence>
<organism evidence="12 13">
    <name type="scientific">Chondrus crispus</name>
    <name type="common">Carrageen Irish moss</name>
    <name type="synonym">Polymorpha crispa</name>
    <dbReference type="NCBI Taxonomy" id="2769"/>
    <lineage>
        <taxon>Eukaryota</taxon>
        <taxon>Rhodophyta</taxon>
        <taxon>Florideophyceae</taxon>
        <taxon>Rhodymeniophycidae</taxon>
        <taxon>Gigartinales</taxon>
        <taxon>Gigartinaceae</taxon>
        <taxon>Chondrus</taxon>
    </lineage>
</organism>
<dbReference type="OMA" id="ILEQWHR"/>
<dbReference type="PANTHER" id="PTHR48103:SF2">
    <property type="entry name" value="MIDASIN"/>
    <property type="match status" value="1"/>
</dbReference>
<feature type="compositionally biased region" description="Basic and acidic residues" evidence="10">
    <location>
        <begin position="4450"/>
        <end position="4460"/>
    </location>
</feature>
<dbReference type="Pfam" id="PF17865">
    <property type="entry name" value="AAA_lid_5"/>
    <property type="match status" value="1"/>
</dbReference>
<feature type="compositionally biased region" description="Basic and acidic residues" evidence="10">
    <location>
        <begin position="4731"/>
        <end position="4752"/>
    </location>
</feature>
<feature type="compositionally biased region" description="Polar residues" evidence="10">
    <location>
        <begin position="4461"/>
        <end position="4475"/>
    </location>
</feature>
<dbReference type="Pfam" id="PF17867">
    <property type="entry name" value="AAA_lid_7"/>
    <property type="match status" value="1"/>
</dbReference>
<dbReference type="STRING" id="2769.R7QIZ4"/>
<reference evidence="13" key="1">
    <citation type="journal article" date="2013" name="Proc. Natl. Acad. Sci. U.S.A.">
        <title>Genome structure and metabolic features in the red seaweed Chondrus crispus shed light on evolution of the Archaeplastida.</title>
        <authorList>
            <person name="Collen J."/>
            <person name="Porcel B."/>
            <person name="Carre W."/>
            <person name="Ball S.G."/>
            <person name="Chaparro C."/>
            <person name="Tonon T."/>
            <person name="Barbeyron T."/>
            <person name="Michel G."/>
            <person name="Noel B."/>
            <person name="Valentin K."/>
            <person name="Elias M."/>
            <person name="Artiguenave F."/>
            <person name="Arun A."/>
            <person name="Aury J.M."/>
            <person name="Barbosa-Neto J.F."/>
            <person name="Bothwell J.H."/>
            <person name="Bouget F.Y."/>
            <person name="Brillet L."/>
            <person name="Cabello-Hurtado F."/>
            <person name="Capella-Gutierrez S."/>
            <person name="Charrier B."/>
            <person name="Cladiere L."/>
            <person name="Cock J.M."/>
            <person name="Coelho S.M."/>
            <person name="Colleoni C."/>
            <person name="Czjzek M."/>
            <person name="Da Silva C."/>
            <person name="Delage L."/>
            <person name="Denoeud F."/>
            <person name="Deschamps P."/>
            <person name="Dittami S.M."/>
            <person name="Gabaldon T."/>
            <person name="Gachon C.M."/>
            <person name="Groisillier A."/>
            <person name="Herve C."/>
            <person name="Jabbari K."/>
            <person name="Katinka M."/>
            <person name="Kloareg B."/>
            <person name="Kowalczyk N."/>
            <person name="Labadie K."/>
            <person name="Leblanc C."/>
            <person name="Lopez P.J."/>
            <person name="McLachlan D.H."/>
            <person name="Meslet-Cladiere L."/>
            <person name="Moustafa A."/>
            <person name="Nehr Z."/>
            <person name="Nyvall Collen P."/>
            <person name="Panaud O."/>
            <person name="Partensky F."/>
            <person name="Poulain J."/>
            <person name="Rensing S.A."/>
            <person name="Rousvoal S."/>
            <person name="Samson G."/>
            <person name="Symeonidi A."/>
            <person name="Weissenbach J."/>
            <person name="Zambounis A."/>
            <person name="Wincker P."/>
            <person name="Boyen C."/>
        </authorList>
    </citation>
    <scope>NUCLEOTIDE SEQUENCE [LARGE SCALE GENOMIC DNA]</scope>
    <source>
        <strain evidence="13">cv. Stackhouse</strain>
    </source>
</reference>
<evidence type="ECO:0000256" key="1">
    <source>
        <dbReference type="ARBA" id="ARBA00004604"/>
    </source>
</evidence>
<feature type="compositionally biased region" description="Basic and acidic residues" evidence="10">
    <location>
        <begin position="4673"/>
        <end position="4682"/>
    </location>
</feature>
<feature type="compositionally biased region" description="Basic and acidic residues" evidence="10">
    <location>
        <begin position="4768"/>
        <end position="4783"/>
    </location>
</feature>
<dbReference type="GO" id="GO:0005654">
    <property type="term" value="C:nucleoplasm"/>
    <property type="evidence" value="ECO:0007669"/>
    <property type="project" value="UniProtKB-SubCell"/>
</dbReference>
<dbReference type="GO" id="GO:0016887">
    <property type="term" value="F:ATP hydrolysis activity"/>
    <property type="evidence" value="ECO:0007669"/>
    <property type="project" value="InterPro"/>
</dbReference>
<feature type="compositionally biased region" description="Basic and acidic residues" evidence="10">
    <location>
        <begin position="4629"/>
        <end position="4644"/>
    </location>
</feature>
<feature type="compositionally biased region" description="Basic and acidic residues" evidence="10">
    <location>
        <begin position="4873"/>
        <end position="4884"/>
    </location>
</feature>
<dbReference type="GO" id="GO:0000055">
    <property type="term" value="P:ribosomal large subunit export from nucleus"/>
    <property type="evidence" value="ECO:0007669"/>
    <property type="project" value="TreeGrafter"/>
</dbReference>
<dbReference type="InterPro" id="IPR002035">
    <property type="entry name" value="VWF_A"/>
</dbReference>
<dbReference type="Gene3D" id="3.40.50.410">
    <property type="entry name" value="von Willebrand factor, type A domain"/>
    <property type="match status" value="1"/>
</dbReference>
<dbReference type="Pfam" id="PF07728">
    <property type="entry name" value="AAA_5"/>
    <property type="match status" value="5"/>
</dbReference>
<feature type="compositionally biased region" description="Acidic residues" evidence="10">
    <location>
        <begin position="4543"/>
        <end position="4560"/>
    </location>
</feature>
<evidence type="ECO:0000256" key="7">
    <source>
        <dbReference type="ARBA" id="ARBA00023186"/>
    </source>
</evidence>
<evidence type="ECO:0000313" key="12">
    <source>
        <dbReference type="EMBL" id="CDF38039.1"/>
    </source>
</evidence>
<dbReference type="InterPro" id="IPR012099">
    <property type="entry name" value="Midasin"/>
</dbReference>
<dbReference type="GeneID" id="17325626"/>
<feature type="compositionally biased region" description="Basic and acidic residues" evidence="10">
    <location>
        <begin position="4955"/>
        <end position="4983"/>
    </location>
</feature>
<dbReference type="InterPro" id="IPR011704">
    <property type="entry name" value="ATPase_dyneun-rel_AAA"/>
</dbReference>
<evidence type="ECO:0000256" key="6">
    <source>
        <dbReference type="ARBA" id="ARBA00022840"/>
    </source>
</evidence>
<comment type="function">
    <text evidence="9">Nuclear chaperone required for maturation and nuclear export of pre-60S ribosome subunits.</text>
</comment>
<feature type="region of interest" description="Disordered" evidence="10">
    <location>
        <begin position="4813"/>
        <end position="4999"/>
    </location>
</feature>
<dbReference type="InterPro" id="IPR027417">
    <property type="entry name" value="P-loop_NTPase"/>
</dbReference>
<comment type="similarity">
    <text evidence="3 9">Belongs to the midasin family.</text>
</comment>
<keyword evidence="5 9" id="KW-0547">Nucleotide-binding</keyword>
<feature type="domain" description="VWFA" evidence="11">
    <location>
        <begin position="5081"/>
        <end position="5276"/>
    </location>
</feature>
<evidence type="ECO:0000256" key="2">
    <source>
        <dbReference type="ARBA" id="ARBA00004642"/>
    </source>
</evidence>
<keyword evidence="8 9" id="KW-0539">Nucleus</keyword>
<feature type="compositionally biased region" description="Polar residues" evidence="10">
    <location>
        <begin position="4903"/>
        <end position="4915"/>
    </location>
</feature>
<dbReference type="GO" id="GO:0000027">
    <property type="term" value="P:ribosomal large subunit assembly"/>
    <property type="evidence" value="ECO:0007669"/>
    <property type="project" value="InterPro"/>
</dbReference>
<dbReference type="InterPro" id="IPR041190">
    <property type="entry name" value="Midasin_AAA_lid_5"/>
</dbReference>
<feature type="compositionally biased region" description="Acidic residues" evidence="10">
    <location>
        <begin position="4488"/>
        <end position="4500"/>
    </location>
</feature>
<evidence type="ECO:0000256" key="10">
    <source>
        <dbReference type="SAM" id="MobiDB-lite"/>
    </source>
</evidence>
<dbReference type="OrthoDB" id="5186at2759"/>
<evidence type="ECO:0000259" key="11">
    <source>
        <dbReference type="PROSITE" id="PS50234"/>
    </source>
</evidence>
<feature type="compositionally biased region" description="Polar residues" evidence="10">
    <location>
        <begin position="4714"/>
        <end position="4725"/>
    </location>
</feature>
<dbReference type="InterPro" id="IPR003593">
    <property type="entry name" value="AAA+_ATPase"/>
</dbReference>
<keyword evidence="7 9" id="KW-0143">Chaperone</keyword>
<keyword evidence="6 9" id="KW-0067">ATP-binding</keyword>
<gene>
    <name evidence="12" type="ORF">CHC_T00008871001</name>
</gene>
<dbReference type="Gramene" id="CDF38039">
    <property type="protein sequence ID" value="CDF38039"/>
    <property type="gene ID" value="CHC_T00008871001"/>
</dbReference>
<dbReference type="PIRSF" id="PIRSF010340">
    <property type="entry name" value="Midasin"/>
    <property type="match status" value="1"/>
</dbReference>
<evidence type="ECO:0000313" key="13">
    <source>
        <dbReference type="Proteomes" id="UP000012073"/>
    </source>
</evidence>
<accession>R7QIZ4</accession>
<protein>
    <recommendedName>
        <fullName evidence="4 9">Midasin</fullName>
    </recommendedName>
</protein>
<dbReference type="EMBL" id="HG001893">
    <property type="protein sequence ID" value="CDF38039.1"/>
    <property type="molecule type" value="Genomic_DNA"/>
</dbReference>
<dbReference type="Gene3D" id="3.40.50.300">
    <property type="entry name" value="P-loop containing nucleotide triphosphate hydrolases"/>
    <property type="match status" value="5"/>
</dbReference>
<feature type="compositionally biased region" description="Basic and acidic residues" evidence="10">
    <location>
        <begin position="4355"/>
        <end position="4366"/>
    </location>
</feature>
<comment type="subcellular location">
    <subcellularLocation>
        <location evidence="1">Nucleus</location>
        <location evidence="1">Nucleolus</location>
    </subcellularLocation>
    <subcellularLocation>
        <location evidence="2">Nucleus</location>
        <location evidence="2">Nucleoplasm</location>
    </subcellularLocation>
</comment>
<proteinExistence type="inferred from homology"/>
<dbReference type="Proteomes" id="UP000012073">
    <property type="component" value="Unassembled WGS sequence"/>
</dbReference>
<dbReference type="SUPFAM" id="SSF53300">
    <property type="entry name" value="vWA-like"/>
    <property type="match status" value="1"/>
</dbReference>
<evidence type="ECO:0000256" key="5">
    <source>
        <dbReference type="ARBA" id="ARBA00022741"/>
    </source>
</evidence>
<name>R7QIZ4_CHOCR</name>
<dbReference type="RefSeq" id="XP_005717908.1">
    <property type="nucleotide sequence ID" value="XM_005717851.1"/>
</dbReference>
<dbReference type="SUPFAM" id="SSF52540">
    <property type="entry name" value="P-loop containing nucleoside triphosphate hydrolases"/>
    <property type="match status" value="5"/>
</dbReference>
<feature type="compositionally biased region" description="Acidic residues" evidence="10">
    <location>
        <begin position="4378"/>
        <end position="4394"/>
    </location>
</feature>
<feature type="compositionally biased region" description="Polar residues" evidence="10">
    <location>
        <begin position="4433"/>
        <end position="4449"/>
    </location>
</feature>
<dbReference type="InterPro" id="IPR040848">
    <property type="entry name" value="AAA_lid_7"/>
</dbReference>
<dbReference type="GO" id="GO:0030687">
    <property type="term" value="C:preribosome, large subunit precursor"/>
    <property type="evidence" value="ECO:0007669"/>
    <property type="project" value="TreeGrafter"/>
</dbReference>
<evidence type="ECO:0000256" key="8">
    <source>
        <dbReference type="ARBA" id="ARBA00023242"/>
    </source>
</evidence>
<dbReference type="InterPro" id="IPR036465">
    <property type="entry name" value="vWFA_dom_sf"/>
</dbReference>
<evidence type="ECO:0000256" key="9">
    <source>
        <dbReference type="PIRNR" id="PIRNR010340"/>
    </source>
</evidence>
<dbReference type="PANTHER" id="PTHR48103">
    <property type="entry name" value="MIDASIN-RELATED"/>
    <property type="match status" value="1"/>
</dbReference>